<dbReference type="OrthoDB" id="9784774at2"/>
<accession>A0A221STH0</accession>
<evidence type="ECO:0000256" key="2">
    <source>
        <dbReference type="PIRSR" id="PIRSR601310-3"/>
    </source>
</evidence>
<proteinExistence type="predicted"/>
<keyword evidence="6" id="KW-1185">Reference proteome</keyword>
<dbReference type="InterPro" id="IPR011146">
    <property type="entry name" value="HIT-like"/>
</dbReference>
<dbReference type="RefSeq" id="WP_022800371.1">
    <property type="nucleotide sequence ID" value="NZ_ATTJ01000001.1"/>
</dbReference>
<dbReference type="PANTHER" id="PTHR46648">
    <property type="entry name" value="HIT FAMILY PROTEIN 1"/>
    <property type="match status" value="1"/>
</dbReference>
<feature type="short sequence motif" description="Histidine triad motif" evidence="2 3">
    <location>
        <begin position="99"/>
        <end position="103"/>
    </location>
</feature>
<dbReference type="Gene3D" id="3.30.428.10">
    <property type="entry name" value="HIT-like"/>
    <property type="match status" value="1"/>
</dbReference>
<sequence length="141" mass="15125">MTHPCIFCEIVAGRSPVSPVAENDLCVAFLTIAPFNTGHTLVVPRRHAVTFTDLTAAEAAAMAQLAQEVARAQQRSTLPGHDFNLWMANGEAAGQDVFHAHMHVFPRLEGDAFKVEATWPSPARPELDAVAATLRGALGAR</sequence>
<dbReference type="Proteomes" id="UP000259030">
    <property type="component" value="Chromosome"/>
</dbReference>
<dbReference type="SUPFAM" id="SSF54197">
    <property type="entry name" value="HIT-like"/>
    <property type="match status" value="1"/>
</dbReference>
<dbReference type="PROSITE" id="PS51084">
    <property type="entry name" value="HIT_2"/>
    <property type="match status" value="1"/>
</dbReference>
<evidence type="ECO:0000259" key="4">
    <source>
        <dbReference type="PROSITE" id="PS51084"/>
    </source>
</evidence>
<feature type="active site" description="Tele-AMP-histidine intermediate" evidence="1">
    <location>
        <position position="101"/>
    </location>
</feature>
<dbReference type="STRING" id="317577.GCA_000419625_00761"/>
<dbReference type="PRINTS" id="PR00332">
    <property type="entry name" value="HISTRIAD"/>
</dbReference>
<dbReference type="InterPro" id="IPR036265">
    <property type="entry name" value="HIT-like_sf"/>
</dbReference>
<dbReference type="Pfam" id="PF01230">
    <property type="entry name" value="HIT"/>
    <property type="match status" value="1"/>
</dbReference>
<dbReference type="InterPro" id="IPR001310">
    <property type="entry name" value="Histidine_triad_HIT"/>
</dbReference>
<evidence type="ECO:0000256" key="3">
    <source>
        <dbReference type="PROSITE-ProRule" id="PRU00464"/>
    </source>
</evidence>
<dbReference type="GO" id="GO:0009117">
    <property type="term" value="P:nucleotide metabolic process"/>
    <property type="evidence" value="ECO:0007669"/>
    <property type="project" value="TreeGrafter"/>
</dbReference>
<dbReference type="EMBL" id="CP021081">
    <property type="protein sequence ID" value="ASN79926.1"/>
    <property type="molecule type" value="Genomic_DNA"/>
</dbReference>
<dbReference type="PANTHER" id="PTHR46648:SF1">
    <property type="entry name" value="ADENOSINE 5'-MONOPHOSPHORAMIDASE HNT1"/>
    <property type="match status" value="1"/>
</dbReference>
<dbReference type="GO" id="GO:0003824">
    <property type="term" value="F:catalytic activity"/>
    <property type="evidence" value="ECO:0007669"/>
    <property type="project" value="InterPro"/>
</dbReference>
<dbReference type="AlphaFoldDB" id="A0A221STH0"/>
<evidence type="ECO:0000256" key="1">
    <source>
        <dbReference type="PIRSR" id="PIRSR601310-1"/>
    </source>
</evidence>
<organism evidence="5 6">
    <name type="scientific">Deinococcus ficus</name>
    <dbReference type="NCBI Taxonomy" id="317577"/>
    <lineage>
        <taxon>Bacteria</taxon>
        <taxon>Thermotogati</taxon>
        <taxon>Deinococcota</taxon>
        <taxon>Deinococci</taxon>
        <taxon>Deinococcales</taxon>
        <taxon>Deinococcaceae</taxon>
        <taxon>Deinococcus</taxon>
    </lineage>
</organism>
<evidence type="ECO:0000313" key="5">
    <source>
        <dbReference type="EMBL" id="ASN79926.1"/>
    </source>
</evidence>
<dbReference type="KEGG" id="dfc:DFI_01920"/>
<evidence type="ECO:0000313" key="6">
    <source>
        <dbReference type="Proteomes" id="UP000259030"/>
    </source>
</evidence>
<name>A0A221STH0_9DEIO</name>
<gene>
    <name evidence="5" type="ORF">DFI_01920</name>
</gene>
<reference evidence="5 6" key="1">
    <citation type="submission" date="2017-05" db="EMBL/GenBank/DDBJ databases">
        <title>The complete genome sequence of Deinococcus ficus isolated from the rhizosphere of the Ficus religiosa L. in Taiwan.</title>
        <authorList>
            <person name="Wu K.-M."/>
            <person name="Liao T.-L."/>
            <person name="Liu Y.-M."/>
            <person name="Young C.-C."/>
            <person name="Tsai S.-F."/>
        </authorList>
    </citation>
    <scope>NUCLEOTIDE SEQUENCE [LARGE SCALE GENOMIC DNA]</scope>
    <source>
        <strain evidence="5 6">CC-FR2-10</strain>
    </source>
</reference>
<protein>
    <submittedName>
        <fullName evidence="5">HIT family protein</fullName>
    </submittedName>
</protein>
<feature type="domain" description="HIT" evidence="4">
    <location>
        <begin position="6"/>
        <end position="114"/>
    </location>
</feature>